<keyword evidence="8 11" id="KW-0472">Membrane</keyword>
<dbReference type="EMBL" id="CP076683">
    <property type="protein sequence ID" value="QWV17188.1"/>
    <property type="molecule type" value="Genomic_DNA"/>
</dbReference>
<evidence type="ECO:0000256" key="5">
    <source>
        <dbReference type="ARBA" id="ARBA00022519"/>
    </source>
</evidence>
<dbReference type="GO" id="GO:0015627">
    <property type="term" value="C:type II protein secretion system complex"/>
    <property type="evidence" value="ECO:0007669"/>
    <property type="project" value="InterPro"/>
</dbReference>
<evidence type="ECO:0000256" key="6">
    <source>
        <dbReference type="ARBA" id="ARBA00022692"/>
    </source>
</evidence>
<comment type="subcellular location">
    <subcellularLocation>
        <location evidence="1">Cell inner membrane</location>
        <topology evidence="1">Single-pass membrane protein</topology>
    </subcellularLocation>
</comment>
<dbReference type="Pfam" id="PF07963">
    <property type="entry name" value="N_methyl"/>
    <property type="match status" value="1"/>
</dbReference>
<sequence>MPNYRGFTLIELMVTIAVLAIMVAIAVPSFTSLIQNNRTTSLHHEILGAIQLARSEAVKRRKDVIICRTENQNVCANGTNWAAGWLVREVGGDVVKVWDPVAGMALTGPNAGVVFHSSGMADAIANFVTTSSSCTSGAKYAIGVSLTGSSTTNKTGCP</sequence>
<evidence type="ECO:0000256" key="2">
    <source>
        <dbReference type="ARBA" id="ARBA00021549"/>
    </source>
</evidence>
<evidence type="ECO:0000256" key="10">
    <source>
        <dbReference type="ARBA" id="ARBA00030775"/>
    </source>
</evidence>
<evidence type="ECO:0000256" key="1">
    <source>
        <dbReference type="ARBA" id="ARBA00004377"/>
    </source>
</evidence>
<dbReference type="Proteomes" id="UP000252554">
    <property type="component" value="Unassembled WGS sequence"/>
</dbReference>
<dbReference type="EMBL" id="QNTV01000011">
    <property type="protein sequence ID" value="RBA56286.1"/>
    <property type="molecule type" value="Genomic_DNA"/>
</dbReference>
<dbReference type="NCBIfam" id="TIGR02532">
    <property type="entry name" value="IV_pilin_GFxxxE"/>
    <property type="match status" value="1"/>
</dbReference>
<dbReference type="Pfam" id="PF12019">
    <property type="entry name" value="GspH"/>
    <property type="match status" value="1"/>
</dbReference>
<dbReference type="Proteomes" id="UP000683436">
    <property type="component" value="Chromosome"/>
</dbReference>
<evidence type="ECO:0000256" key="4">
    <source>
        <dbReference type="ARBA" id="ARBA00022481"/>
    </source>
</evidence>
<dbReference type="PROSITE" id="PS00409">
    <property type="entry name" value="PROKAR_NTER_METHYL"/>
    <property type="match status" value="1"/>
</dbReference>
<organism evidence="14 15">
    <name type="scientific">Stutzerimonas zhaodongensis</name>
    <dbReference type="NCBI Taxonomy" id="1176257"/>
    <lineage>
        <taxon>Bacteria</taxon>
        <taxon>Pseudomonadati</taxon>
        <taxon>Pseudomonadota</taxon>
        <taxon>Gammaproteobacteria</taxon>
        <taxon>Pseudomonadales</taxon>
        <taxon>Pseudomonadaceae</taxon>
        <taxon>Stutzerimonas</taxon>
    </lineage>
</organism>
<keyword evidence="6 11" id="KW-0812">Transmembrane</keyword>
<feature type="transmembrane region" description="Helical" evidence="11">
    <location>
        <begin position="12"/>
        <end position="34"/>
    </location>
</feature>
<name>A0A365PTG2_9GAMM</name>
<keyword evidence="3" id="KW-1003">Cell membrane</keyword>
<proteinExistence type="inferred from homology"/>
<keyword evidence="7 11" id="KW-1133">Transmembrane helix</keyword>
<evidence type="ECO:0000313" key="13">
    <source>
        <dbReference type="EMBL" id="QWV17188.1"/>
    </source>
</evidence>
<protein>
    <recommendedName>
        <fullName evidence="2">Type II secretion system protein H</fullName>
    </recommendedName>
    <alternativeName>
        <fullName evidence="10">General secretion pathway protein H</fullName>
    </alternativeName>
</protein>
<dbReference type="SUPFAM" id="SSF54523">
    <property type="entry name" value="Pili subunits"/>
    <property type="match status" value="1"/>
</dbReference>
<dbReference type="RefSeq" id="WP_128120905.1">
    <property type="nucleotide sequence ID" value="NZ_CP076683.1"/>
</dbReference>
<evidence type="ECO:0000313" key="15">
    <source>
        <dbReference type="Proteomes" id="UP000252554"/>
    </source>
</evidence>
<dbReference type="GO" id="GO:0015628">
    <property type="term" value="P:protein secretion by the type II secretion system"/>
    <property type="evidence" value="ECO:0007669"/>
    <property type="project" value="InterPro"/>
</dbReference>
<evidence type="ECO:0000313" key="16">
    <source>
        <dbReference type="Proteomes" id="UP000683436"/>
    </source>
</evidence>
<evidence type="ECO:0000259" key="12">
    <source>
        <dbReference type="Pfam" id="PF12019"/>
    </source>
</evidence>
<accession>A0A365PTG2</accession>
<evidence type="ECO:0000256" key="3">
    <source>
        <dbReference type="ARBA" id="ARBA00022475"/>
    </source>
</evidence>
<evidence type="ECO:0000256" key="7">
    <source>
        <dbReference type="ARBA" id="ARBA00022989"/>
    </source>
</evidence>
<gene>
    <name evidence="14" type="ORF">DQ403_14615</name>
    <name evidence="13" type="ORF">KQ248_00230</name>
</gene>
<dbReference type="InterPro" id="IPR045584">
    <property type="entry name" value="Pilin-like"/>
</dbReference>
<dbReference type="GO" id="GO:0005886">
    <property type="term" value="C:plasma membrane"/>
    <property type="evidence" value="ECO:0007669"/>
    <property type="project" value="UniProtKB-SubCell"/>
</dbReference>
<evidence type="ECO:0000256" key="8">
    <source>
        <dbReference type="ARBA" id="ARBA00023136"/>
    </source>
</evidence>
<reference evidence="13 16" key="2">
    <citation type="submission" date="2021-06" db="EMBL/GenBank/DDBJ databases">
        <title>Microbial metabolic specificity influences pelagic lipid remineralization.</title>
        <authorList>
            <person name="Behrendt L."/>
            <person name="Hunter J.E."/>
            <person name="Alcolombri U."/>
            <person name="Smriga S."/>
            <person name="Mincer T."/>
            <person name="Lowenstein D.P."/>
            <person name="Peaudecerf F.J."/>
            <person name="Fernandez V.I."/>
            <person name="Fredricks H."/>
            <person name="Almblad H."/>
            <person name="Harrison J.J."/>
            <person name="Stocker R."/>
            <person name="Van Mooy B.A.S."/>
        </authorList>
    </citation>
    <scope>NUCLEOTIDE SEQUENCE [LARGE SCALE GENOMIC DNA]</scope>
    <source>
        <strain evidence="13 16">A252</strain>
    </source>
</reference>
<dbReference type="InterPro" id="IPR022346">
    <property type="entry name" value="T2SS_GspH"/>
</dbReference>
<dbReference type="AlphaFoldDB" id="A0A365PTG2"/>
<dbReference type="Gene3D" id="3.55.40.10">
    <property type="entry name" value="minor pseudopilin epsh domain"/>
    <property type="match status" value="1"/>
</dbReference>
<keyword evidence="4" id="KW-0488">Methylation</keyword>
<dbReference type="InterPro" id="IPR012902">
    <property type="entry name" value="N_methyl_site"/>
</dbReference>
<evidence type="ECO:0000313" key="14">
    <source>
        <dbReference type="EMBL" id="RBA56286.1"/>
    </source>
</evidence>
<keyword evidence="5" id="KW-0997">Cell inner membrane</keyword>
<comment type="similarity">
    <text evidence="9">Belongs to the GSP H family.</text>
</comment>
<keyword evidence="16" id="KW-1185">Reference proteome</keyword>
<evidence type="ECO:0000256" key="9">
    <source>
        <dbReference type="ARBA" id="ARBA00025772"/>
    </source>
</evidence>
<reference evidence="14 15" key="1">
    <citation type="submission" date="2018-06" db="EMBL/GenBank/DDBJ databases">
        <title>Whole genome sequencing of four bacterial strains from South Shetland trench revealing bio-synthetic gene clusters.</title>
        <authorList>
            <person name="Abdel-Mageed W.M."/>
            <person name="Lehri B."/>
            <person name="Jarmusch S.A."/>
            <person name="Miranda K."/>
            <person name="Goodfellow M."/>
            <person name="Jaspars M."/>
            <person name="Karlyshev A.V."/>
        </authorList>
    </citation>
    <scope>NUCLEOTIDE SEQUENCE [LARGE SCALE GENOMIC DNA]</scope>
    <source>
        <strain evidence="14 15">SST2</strain>
    </source>
</reference>
<evidence type="ECO:0000256" key="11">
    <source>
        <dbReference type="SAM" id="Phobius"/>
    </source>
</evidence>
<feature type="domain" description="General secretion pathway GspH" evidence="12">
    <location>
        <begin position="45"/>
        <end position="148"/>
    </location>
</feature>